<evidence type="ECO:0000313" key="7">
    <source>
        <dbReference type="EMBL" id="EKC61214.1"/>
    </source>
</evidence>
<dbReference type="PANTHER" id="PTHR30474">
    <property type="entry name" value="CELL CYCLE PROTEIN"/>
    <property type="match status" value="1"/>
</dbReference>
<dbReference type="EMBL" id="AJWZ01005929">
    <property type="protein sequence ID" value="EKC61214.1"/>
    <property type="molecule type" value="Genomic_DNA"/>
</dbReference>
<name>K1T0J6_9ZZZZ</name>
<dbReference type="GO" id="GO:0032153">
    <property type="term" value="C:cell division site"/>
    <property type="evidence" value="ECO:0007669"/>
    <property type="project" value="TreeGrafter"/>
</dbReference>
<feature type="non-terminal residue" evidence="7">
    <location>
        <position position="1"/>
    </location>
</feature>
<feature type="non-terminal residue" evidence="7">
    <location>
        <position position="204"/>
    </location>
</feature>
<comment type="subcellular location">
    <subcellularLocation>
        <location evidence="1">Membrane</location>
        <topology evidence="1">Multi-pass membrane protein</topology>
    </subcellularLocation>
</comment>
<dbReference type="PANTHER" id="PTHR30474:SF3">
    <property type="entry name" value="PEPTIDOGLYCAN GLYCOSYLTRANSFERASE RODA"/>
    <property type="match status" value="1"/>
</dbReference>
<evidence type="ECO:0000256" key="4">
    <source>
        <dbReference type="ARBA" id="ARBA00022989"/>
    </source>
</evidence>
<keyword evidence="2 6" id="KW-0812">Transmembrane</keyword>
<dbReference type="GO" id="GO:0008360">
    <property type="term" value="P:regulation of cell shape"/>
    <property type="evidence" value="ECO:0007669"/>
    <property type="project" value="UniProtKB-KW"/>
</dbReference>
<protein>
    <submittedName>
        <fullName evidence="7">Cell cycle protein</fullName>
    </submittedName>
</protein>
<keyword evidence="4 6" id="KW-1133">Transmembrane helix</keyword>
<keyword evidence="5 6" id="KW-0472">Membrane</keyword>
<gene>
    <name evidence="7" type="ORF">OBE_08591</name>
</gene>
<feature type="transmembrane region" description="Helical" evidence="6">
    <location>
        <begin position="165"/>
        <end position="185"/>
    </location>
</feature>
<evidence type="ECO:0000256" key="6">
    <source>
        <dbReference type="SAM" id="Phobius"/>
    </source>
</evidence>
<comment type="caution">
    <text evidence="7">The sequence shown here is derived from an EMBL/GenBank/DDBJ whole genome shotgun (WGS) entry which is preliminary data.</text>
</comment>
<dbReference type="AlphaFoldDB" id="K1T0J6"/>
<proteinExistence type="predicted"/>
<sequence length="204" mass="21336">KNWLTIAGFSLQPSELIKVAFIYVGATSINRMFRSKSILLFIAFSAICVGGLALMGDFGSALIFFATFLVIAFMRSGSIATVLLAVASAAMAGTLVLSIKPHVAQRFATWGHVWEDVSGAGFQQTRALSAAASGGLFGQGAGCGWLKNIFAANTDMVFGMLCEELGLIVALCAMLAIIALAIFTVKNAAQGRSSYYVIAGCATV</sequence>
<reference evidence="7" key="1">
    <citation type="journal article" date="2013" name="Environ. Microbiol.">
        <title>Microbiota from the distal guts of lean and obese adolescents exhibit partial functional redundancy besides clear differences in community structure.</title>
        <authorList>
            <person name="Ferrer M."/>
            <person name="Ruiz A."/>
            <person name="Lanza F."/>
            <person name="Haange S.B."/>
            <person name="Oberbach A."/>
            <person name="Till H."/>
            <person name="Bargiela R."/>
            <person name="Campoy C."/>
            <person name="Segura M.T."/>
            <person name="Richter M."/>
            <person name="von Bergen M."/>
            <person name="Seifert J."/>
            <person name="Suarez A."/>
        </authorList>
    </citation>
    <scope>NUCLEOTIDE SEQUENCE</scope>
</reference>
<feature type="transmembrane region" description="Helical" evidence="6">
    <location>
        <begin position="77"/>
        <end position="97"/>
    </location>
</feature>
<dbReference type="InterPro" id="IPR001182">
    <property type="entry name" value="FtsW/RodA"/>
</dbReference>
<accession>K1T0J6</accession>
<dbReference type="GO" id="GO:0005886">
    <property type="term" value="C:plasma membrane"/>
    <property type="evidence" value="ECO:0007669"/>
    <property type="project" value="TreeGrafter"/>
</dbReference>
<evidence type="ECO:0000256" key="5">
    <source>
        <dbReference type="ARBA" id="ARBA00023136"/>
    </source>
</evidence>
<evidence type="ECO:0000256" key="3">
    <source>
        <dbReference type="ARBA" id="ARBA00022960"/>
    </source>
</evidence>
<feature type="transmembrane region" description="Helical" evidence="6">
    <location>
        <begin position="38"/>
        <end position="71"/>
    </location>
</feature>
<keyword evidence="3" id="KW-0133">Cell shape</keyword>
<organism evidence="7">
    <name type="scientific">human gut metagenome</name>
    <dbReference type="NCBI Taxonomy" id="408170"/>
    <lineage>
        <taxon>unclassified sequences</taxon>
        <taxon>metagenomes</taxon>
        <taxon>organismal metagenomes</taxon>
    </lineage>
</organism>
<evidence type="ECO:0000256" key="2">
    <source>
        <dbReference type="ARBA" id="ARBA00022692"/>
    </source>
</evidence>
<dbReference type="Pfam" id="PF01098">
    <property type="entry name" value="FTSW_RODA_SPOVE"/>
    <property type="match status" value="1"/>
</dbReference>
<dbReference type="GO" id="GO:0015648">
    <property type="term" value="F:lipid-linked peptidoglycan transporter activity"/>
    <property type="evidence" value="ECO:0007669"/>
    <property type="project" value="TreeGrafter"/>
</dbReference>
<evidence type="ECO:0000256" key="1">
    <source>
        <dbReference type="ARBA" id="ARBA00004141"/>
    </source>
</evidence>
<dbReference type="GO" id="GO:0051301">
    <property type="term" value="P:cell division"/>
    <property type="evidence" value="ECO:0007669"/>
    <property type="project" value="InterPro"/>
</dbReference>